<accession>A0ABD7P5N7</accession>
<reference evidence="1 2" key="1">
    <citation type="submission" date="2018-08" db="EMBL/GenBank/DDBJ databases">
        <authorList>
            <consortium name="Pathogen Informatics"/>
        </authorList>
    </citation>
    <scope>NUCLEOTIDE SEQUENCE [LARGE SCALE GENOMIC DNA]</scope>
    <source>
        <strain evidence="1 2">EuSCAPE_TR218</strain>
    </source>
</reference>
<dbReference type="AlphaFoldDB" id="A0ABD7P5N7"/>
<dbReference type="Proteomes" id="UP000258928">
    <property type="component" value="Unassembled WGS sequence"/>
</dbReference>
<organism evidence="1 2">
    <name type="scientific">Klebsiella variicola</name>
    <dbReference type="NCBI Taxonomy" id="244366"/>
    <lineage>
        <taxon>Bacteria</taxon>
        <taxon>Pseudomonadati</taxon>
        <taxon>Pseudomonadota</taxon>
        <taxon>Gammaproteobacteria</taxon>
        <taxon>Enterobacterales</taxon>
        <taxon>Enterobacteriaceae</taxon>
        <taxon>Klebsiella/Raoultella group</taxon>
        <taxon>Klebsiella</taxon>
        <taxon>Klebsiella pneumoniae complex</taxon>
    </lineage>
</organism>
<sequence length="73" mass="8222">MRNNCLPTAIAEKPYLLDELTYETECVLAILRTINDVSDPHTKSHLVDSAELIGTQLLKKLEHNARLEDGDCE</sequence>
<name>A0ABD7P5N7_KLEVA</name>
<dbReference type="EMBL" id="UKAS01000007">
    <property type="protein sequence ID" value="SXF94105.1"/>
    <property type="molecule type" value="Genomic_DNA"/>
</dbReference>
<gene>
    <name evidence="1" type="ORF">SAMEA3729809_02833</name>
</gene>
<dbReference type="RefSeq" id="WP_032436819.1">
    <property type="nucleotide sequence ID" value="NZ_CABGAK010000001.1"/>
</dbReference>
<proteinExistence type="predicted"/>
<evidence type="ECO:0000313" key="2">
    <source>
        <dbReference type="Proteomes" id="UP000258928"/>
    </source>
</evidence>
<protein>
    <submittedName>
        <fullName evidence="1">Uncharacterized protein</fullName>
    </submittedName>
</protein>
<evidence type="ECO:0000313" key="1">
    <source>
        <dbReference type="EMBL" id="SXF94105.1"/>
    </source>
</evidence>
<comment type="caution">
    <text evidence="1">The sequence shown here is derived from an EMBL/GenBank/DDBJ whole genome shotgun (WGS) entry which is preliminary data.</text>
</comment>